<dbReference type="GO" id="GO:0005092">
    <property type="term" value="F:GDP-dissociation inhibitor activity"/>
    <property type="evidence" value="ECO:0007669"/>
    <property type="project" value="TreeGrafter"/>
</dbReference>
<dbReference type="PANTHER" id="PTHR23001">
    <property type="entry name" value="EUKARYOTIC TRANSLATION INITIATION FACTOR"/>
    <property type="match status" value="1"/>
</dbReference>
<sequence length="462" mass="51439">MDKTQQPYVIYMTSAPLTIAIDPAMQSDPFYRYKMRQLQVQVIGNGKMVRTSLTNLEDVSKDLHLPPSYIPNYLAKVIGAQAKYDKKKPERERGSISGEYPLPELSDHLVRFIREFVLCKKCRYPELTYSGQGNKKDVRMACRSCGWKGLLTSVKDMNEKFRRFAINNPPLKSNIMTTNTKKAPPGVTEAIVVNTAKSTDSDSATTTSSSASSSKNGDKAASPSETKKKADDDWAIDTSEEAAKERMETLVPDRLKALVANEKAKDEPAAEQLRKLLATKPAADQVVNDVIRLVKENFLDDPARNALIFEAVFSDVLGDLKKLVERVKVAKGALQKFITSNPASQRELIVAMDSFANKQPAAVRPGMMKLAPSILKFLYDEEVLEEENILIWYGGLVNKPTQFAKAAEPFCKWLEEADEESDGEGGEDEDDEDEEGEEEEEEEVVPEAKPVDTETLAEIDAL</sequence>
<dbReference type="EMBL" id="KB007948">
    <property type="protein sequence ID" value="ELR18654.1"/>
    <property type="molecule type" value="Genomic_DNA"/>
</dbReference>
<name>L8GZJ8_ACACF</name>
<evidence type="ECO:0000313" key="6">
    <source>
        <dbReference type="Proteomes" id="UP000011083"/>
    </source>
</evidence>
<dbReference type="GO" id="GO:0005525">
    <property type="term" value="F:GTP binding"/>
    <property type="evidence" value="ECO:0007669"/>
    <property type="project" value="UniProtKB-KW"/>
</dbReference>
<dbReference type="Proteomes" id="UP000011083">
    <property type="component" value="Unassembled WGS sequence"/>
</dbReference>
<dbReference type="Gene3D" id="2.20.25.350">
    <property type="match status" value="1"/>
</dbReference>
<dbReference type="STRING" id="1257118.L8GZJ8"/>
<evidence type="ECO:0000313" key="5">
    <source>
        <dbReference type="EMBL" id="ELR18654.1"/>
    </source>
</evidence>
<dbReference type="OrthoDB" id="10250831at2759"/>
<organism evidence="5 6">
    <name type="scientific">Acanthamoeba castellanii (strain ATCC 30010 / Neff)</name>
    <dbReference type="NCBI Taxonomy" id="1257118"/>
    <lineage>
        <taxon>Eukaryota</taxon>
        <taxon>Amoebozoa</taxon>
        <taxon>Discosea</taxon>
        <taxon>Longamoebia</taxon>
        <taxon>Centramoebida</taxon>
        <taxon>Acanthamoebidae</taxon>
        <taxon>Acanthamoeba</taxon>
    </lineage>
</organism>
<dbReference type="PROSITE" id="PS51363">
    <property type="entry name" value="W2"/>
    <property type="match status" value="1"/>
</dbReference>
<dbReference type="VEuPathDB" id="AmoebaDB:ACA1_393000"/>
<dbReference type="GeneID" id="14919438"/>
<keyword evidence="2" id="KW-0342">GTP-binding</keyword>
<evidence type="ECO:0000256" key="1">
    <source>
        <dbReference type="ARBA" id="ARBA00022741"/>
    </source>
</evidence>
<keyword evidence="6" id="KW-1185">Reference proteome</keyword>
<protein>
    <submittedName>
        <fullName evidence="5">Domain found in if2b/if5 domain containing protein</fullName>
    </submittedName>
</protein>
<keyword evidence="1" id="KW-0547">Nucleotide-binding</keyword>
<dbReference type="Pfam" id="PF01873">
    <property type="entry name" value="eIF-5_eIF-2B"/>
    <property type="match status" value="1"/>
</dbReference>
<dbReference type="InterPro" id="IPR016189">
    <property type="entry name" value="Transl_init_fac_IF2/IF5_N"/>
</dbReference>
<accession>L8GZJ8</accession>
<feature type="domain" description="W2" evidence="4">
    <location>
        <begin position="263"/>
        <end position="424"/>
    </location>
</feature>
<dbReference type="InterPro" id="IPR016024">
    <property type="entry name" value="ARM-type_fold"/>
</dbReference>
<dbReference type="SMART" id="SM00515">
    <property type="entry name" value="eIF5C"/>
    <property type="match status" value="1"/>
</dbReference>
<dbReference type="AlphaFoldDB" id="L8GZJ8"/>
<evidence type="ECO:0000256" key="3">
    <source>
        <dbReference type="SAM" id="MobiDB-lite"/>
    </source>
</evidence>
<dbReference type="RefSeq" id="XP_004340697.1">
    <property type="nucleotide sequence ID" value="XM_004340649.1"/>
</dbReference>
<dbReference type="InterPro" id="IPR003307">
    <property type="entry name" value="W2_domain"/>
</dbReference>
<gene>
    <name evidence="5" type="ORF">ACA1_393000</name>
</gene>
<dbReference type="SUPFAM" id="SSF48371">
    <property type="entry name" value="ARM repeat"/>
    <property type="match status" value="1"/>
</dbReference>
<dbReference type="InterPro" id="IPR002735">
    <property type="entry name" value="Transl_init_fac_IF2/IF5_dom"/>
</dbReference>
<feature type="compositionally biased region" description="Acidic residues" evidence="3">
    <location>
        <begin position="416"/>
        <end position="445"/>
    </location>
</feature>
<evidence type="ECO:0000259" key="4">
    <source>
        <dbReference type="PROSITE" id="PS51363"/>
    </source>
</evidence>
<dbReference type="KEGG" id="acan:ACA1_393000"/>
<feature type="region of interest" description="Disordered" evidence="3">
    <location>
        <begin position="414"/>
        <end position="462"/>
    </location>
</feature>
<dbReference type="GO" id="GO:0001732">
    <property type="term" value="P:formation of cytoplasmic translation initiation complex"/>
    <property type="evidence" value="ECO:0007669"/>
    <property type="project" value="TreeGrafter"/>
</dbReference>
<dbReference type="PANTHER" id="PTHR23001:SF7">
    <property type="entry name" value="EUKARYOTIC TRANSLATION INITIATION FACTOR 5"/>
    <property type="match status" value="1"/>
</dbReference>
<dbReference type="SMART" id="SM00653">
    <property type="entry name" value="eIF2B_5"/>
    <property type="match status" value="1"/>
</dbReference>
<evidence type="ECO:0000256" key="2">
    <source>
        <dbReference type="ARBA" id="ARBA00023134"/>
    </source>
</evidence>
<dbReference type="SUPFAM" id="SSF100966">
    <property type="entry name" value="Translation initiation factor 2 beta, aIF2beta, N-terminal domain"/>
    <property type="match status" value="1"/>
</dbReference>
<feature type="region of interest" description="Disordered" evidence="3">
    <location>
        <begin position="195"/>
        <end position="235"/>
    </location>
</feature>
<dbReference type="Gene3D" id="3.30.30.170">
    <property type="match status" value="1"/>
</dbReference>
<dbReference type="Gene3D" id="1.25.40.180">
    <property type="match status" value="1"/>
</dbReference>
<feature type="compositionally biased region" description="Low complexity" evidence="3">
    <location>
        <begin position="195"/>
        <end position="222"/>
    </location>
</feature>
<dbReference type="InterPro" id="IPR045196">
    <property type="entry name" value="IF2/IF5"/>
</dbReference>
<dbReference type="OMA" id="YRYKMEK"/>
<dbReference type="GO" id="GO:0003743">
    <property type="term" value="F:translation initiation factor activity"/>
    <property type="evidence" value="ECO:0007669"/>
    <property type="project" value="InterPro"/>
</dbReference>
<dbReference type="GO" id="GO:0005829">
    <property type="term" value="C:cytosol"/>
    <property type="evidence" value="ECO:0007669"/>
    <property type="project" value="TreeGrafter"/>
</dbReference>
<reference evidence="5 6" key="1">
    <citation type="journal article" date="2013" name="Genome Biol.">
        <title>Genome of Acanthamoeba castellanii highlights extensive lateral gene transfer and early evolution of tyrosine kinase signaling.</title>
        <authorList>
            <person name="Clarke M."/>
            <person name="Lohan A.J."/>
            <person name="Liu B."/>
            <person name="Lagkouvardos I."/>
            <person name="Roy S."/>
            <person name="Zafar N."/>
            <person name="Bertelli C."/>
            <person name="Schilde C."/>
            <person name="Kianianmomeni A."/>
            <person name="Burglin T.R."/>
            <person name="Frech C."/>
            <person name="Turcotte B."/>
            <person name="Kopec K.O."/>
            <person name="Synnott J.M."/>
            <person name="Choo C."/>
            <person name="Paponov I."/>
            <person name="Finkler A."/>
            <person name="Soon Heng Tan C."/>
            <person name="Hutchins A.P."/>
            <person name="Weinmeier T."/>
            <person name="Rattei T."/>
            <person name="Chu J.S."/>
            <person name="Gimenez G."/>
            <person name="Irimia M."/>
            <person name="Rigden D.J."/>
            <person name="Fitzpatrick D.A."/>
            <person name="Lorenzo-Morales J."/>
            <person name="Bateman A."/>
            <person name="Chiu C.H."/>
            <person name="Tang P."/>
            <person name="Hegemann P."/>
            <person name="Fromm H."/>
            <person name="Raoult D."/>
            <person name="Greub G."/>
            <person name="Miranda-Saavedra D."/>
            <person name="Chen N."/>
            <person name="Nash P."/>
            <person name="Ginger M.L."/>
            <person name="Horn M."/>
            <person name="Schaap P."/>
            <person name="Caler L."/>
            <person name="Loftus B."/>
        </authorList>
    </citation>
    <scope>NUCLEOTIDE SEQUENCE [LARGE SCALE GENOMIC DNA]</scope>
    <source>
        <strain evidence="5 6">Neff</strain>
    </source>
</reference>
<dbReference type="SMR" id="L8GZJ8"/>
<proteinExistence type="predicted"/>
<dbReference type="Pfam" id="PF02020">
    <property type="entry name" value="W2"/>
    <property type="match status" value="1"/>
</dbReference>
<dbReference type="GO" id="GO:0071074">
    <property type="term" value="F:eukaryotic initiation factor eIF2 binding"/>
    <property type="evidence" value="ECO:0007669"/>
    <property type="project" value="TreeGrafter"/>
</dbReference>